<feature type="coiled-coil region" evidence="11">
    <location>
        <begin position="1188"/>
        <end position="1219"/>
    </location>
</feature>
<evidence type="ECO:0000256" key="1">
    <source>
        <dbReference type="ARBA" id="ARBA00022737"/>
    </source>
</evidence>
<dbReference type="InterPro" id="IPR027417">
    <property type="entry name" value="P-loop_NTPase"/>
</dbReference>
<dbReference type="AlphaFoldDB" id="A0AAV0LY92"/>
<keyword evidence="5 11" id="KW-0175">Coiled coil</keyword>
<keyword evidence="8 10" id="KW-0009">Actin-binding</keyword>
<name>A0AAV0LY92_9ROSI</name>
<dbReference type="GO" id="GO:0005524">
    <property type="term" value="F:ATP binding"/>
    <property type="evidence" value="ECO:0007669"/>
    <property type="project" value="UniProtKB-UniRule"/>
</dbReference>
<evidence type="ECO:0000256" key="12">
    <source>
        <dbReference type="SAM" id="MobiDB-lite"/>
    </source>
</evidence>
<evidence type="ECO:0000256" key="9">
    <source>
        <dbReference type="ARBA" id="ARBA00060862"/>
    </source>
</evidence>
<feature type="region of interest" description="Disordered" evidence="12">
    <location>
        <begin position="1"/>
        <end position="51"/>
    </location>
</feature>
<feature type="compositionally biased region" description="Polar residues" evidence="12">
    <location>
        <begin position="1"/>
        <end position="13"/>
    </location>
</feature>
<dbReference type="Gene3D" id="3.40.850.10">
    <property type="entry name" value="Kinesin motor domain"/>
    <property type="match status" value="1"/>
</dbReference>
<keyword evidence="16" id="KW-1185">Reference proteome</keyword>
<dbReference type="PROSITE" id="PS51456">
    <property type="entry name" value="MYOSIN_MOTOR"/>
    <property type="match status" value="1"/>
</dbReference>
<feature type="region of interest" description="Actin-binding" evidence="10">
    <location>
        <begin position="775"/>
        <end position="797"/>
    </location>
</feature>
<feature type="coiled-coil region" evidence="11">
    <location>
        <begin position="1014"/>
        <end position="1055"/>
    </location>
</feature>
<dbReference type="InterPro" id="IPR004009">
    <property type="entry name" value="SH3_Myosin"/>
</dbReference>
<dbReference type="Proteomes" id="UP001154282">
    <property type="component" value="Unassembled WGS sequence"/>
</dbReference>
<keyword evidence="6 10" id="KW-0518">Myosin</keyword>
<dbReference type="InterPro" id="IPR000048">
    <property type="entry name" value="IQ_motif_EF-hand-BS"/>
</dbReference>
<dbReference type="GO" id="GO:0007015">
    <property type="term" value="P:actin filament organization"/>
    <property type="evidence" value="ECO:0007669"/>
    <property type="project" value="TreeGrafter"/>
</dbReference>
<dbReference type="Gene3D" id="1.10.10.820">
    <property type="match status" value="1"/>
</dbReference>
<dbReference type="Pfam" id="PF00063">
    <property type="entry name" value="Myosin_head"/>
    <property type="match status" value="1"/>
</dbReference>
<keyword evidence="2 10" id="KW-0547">Nucleotide-binding</keyword>
<dbReference type="GO" id="GO:0030048">
    <property type="term" value="P:actin filament-based movement"/>
    <property type="evidence" value="ECO:0007669"/>
    <property type="project" value="UniProtKB-ARBA"/>
</dbReference>
<proteinExistence type="inferred from homology"/>
<dbReference type="SMART" id="SM00242">
    <property type="entry name" value="MYSc"/>
    <property type="match status" value="1"/>
</dbReference>
<keyword evidence="3 10" id="KW-0067">ATP-binding</keyword>
<dbReference type="EMBL" id="CAMGYJ010000006">
    <property type="protein sequence ID" value="CAI0439090.1"/>
    <property type="molecule type" value="Genomic_DNA"/>
</dbReference>
<dbReference type="SUPFAM" id="SSF52540">
    <property type="entry name" value="P-loop containing nucleoside triphosphate hydrolases"/>
    <property type="match status" value="1"/>
</dbReference>
<dbReference type="PANTHER" id="PTHR13140:SF706">
    <property type="entry name" value="DILUTE CLASS UNCONVENTIONAL MYOSIN, ISOFORM C"/>
    <property type="match status" value="1"/>
</dbReference>
<dbReference type="CDD" id="cd01383">
    <property type="entry name" value="MYSc_Myo8"/>
    <property type="match status" value="1"/>
</dbReference>
<dbReference type="InterPro" id="IPR036961">
    <property type="entry name" value="Kinesin_motor_dom_sf"/>
</dbReference>
<evidence type="ECO:0000256" key="2">
    <source>
        <dbReference type="ARBA" id="ARBA00022741"/>
    </source>
</evidence>
<dbReference type="Gene3D" id="1.20.5.190">
    <property type="match status" value="1"/>
</dbReference>
<dbReference type="InterPro" id="IPR036022">
    <property type="entry name" value="MYSc_Myo8"/>
</dbReference>
<dbReference type="Gene3D" id="1.20.58.530">
    <property type="match status" value="1"/>
</dbReference>
<keyword evidence="4" id="KW-0112">Calmodulin-binding</keyword>
<evidence type="ECO:0000259" key="13">
    <source>
        <dbReference type="PROSITE" id="PS51456"/>
    </source>
</evidence>
<comment type="similarity">
    <text evidence="9">Belongs to the TRAFAC class myosin-kinesin ATPase superfamily. Myosin family. Plant myosin class VIII subfamily.</text>
</comment>
<dbReference type="GO" id="GO:0005737">
    <property type="term" value="C:cytoplasm"/>
    <property type="evidence" value="ECO:0007669"/>
    <property type="project" value="TreeGrafter"/>
</dbReference>
<evidence type="ECO:0000313" key="16">
    <source>
        <dbReference type="Proteomes" id="UP001154282"/>
    </source>
</evidence>
<feature type="compositionally biased region" description="Basic and acidic residues" evidence="12">
    <location>
        <begin position="20"/>
        <end position="34"/>
    </location>
</feature>
<evidence type="ECO:0000256" key="11">
    <source>
        <dbReference type="SAM" id="Coils"/>
    </source>
</evidence>
<dbReference type="GO" id="GO:0016459">
    <property type="term" value="C:myosin complex"/>
    <property type="evidence" value="ECO:0007669"/>
    <property type="project" value="UniProtKB-KW"/>
</dbReference>
<dbReference type="GO" id="GO:0005516">
    <property type="term" value="F:calmodulin binding"/>
    <property type="evidence" value="ECO:0007669"/>
    <property type="project" value="UniProtKB-KW"/>
</dbReference>
<evidence type="ECO:0000259" key="14">
    <source>
        <dbReference type="PROSITE" id="PS51844"/>
    </source>
</evidence>
<evidence type="ECO:0000256" key="8">
    <source>
        <dbReference type="ARBA" id="ARBA00023203"/>
    </source>
</evidence>
<feature type="domain" description="Myosin motor" evidence="13">
    <location>
        <begin position="216"/>
        <end position="895"/>
    </location>
</feature>
<comment type="caution">
    <text evidence="15">The sequence shown here is derived from an EMBL/GenBank/DDBJ whole genome shotgun (WGS) entry which is preliminary data.</text>
</comment>
<feature type="region of interest" description="Disordered" evidence="12">
    <location>
        <begin position="1101"/>
        <end position="1123"/>
    </location>
</feature>
<dbReference type="GO" id="GO:0000146">
    <property type="term" value="F:microfilament motor activity"/>
    <property type="evidence" value="ECO:0007669"/>
    <property type="project" value="TreeGrafter"/>
</dbReference>
<evidence type="ECO:0000256" key="4">
    <source>
        <dbReference type="ARBA" id="ARBA00022860"/>
    </source>
</evidence>
<organism evidence="15 16">
    <name type="scientific">Linum tenue</name>
    <dbReference type="NCBI Taxonomy" id="586396"/>
    <lineage>
        <taxon>Eukaryota</taxon>
        <taxon>Viridiplantae</taxon>
        <taxon>Streptophyta</taxon>
        <taxon>Embryophyta</taxon>
        <taxon>Tracheophyta</taxon>
        <taxon>Spermatophyta</taxon>
        <taxon>Magnoliopsida</taxon>
        <taxon>eudicotyledons</taxon>
        <taxon>Gunneridae</taxon>
        <taxon>Pentapetalae</taxon>
        <taxon>rosids</taxon>
        <taxon>fabids</taxon>
        <taxon>Malpighiales</taxon>
        <taxon>Linaceae</taxon>
        <taxon>Linum</taxon>
    </lineage>
</organism>
<reference evidence="15" key="1">
    <citation type="submission" date="2022-08" db="EMBL/GenBank/DDBJ databases">
        <authorList>
            <person name="Gutierrez-Valencia J."/>
        </authorList>
    </citation>
    <scope>NUCLEOTIDE SEQUENCE</scope>
</reference>
<keyword evidence="1" id="KW-0677">Repeat</keyword>
<evidence type="ECO:0000256" key="6">
    <source>
        <dbReference type="ARBA" id="ARBA00023123"/>
    </source>
</evidence>
<evidence type="ECO:0000256" key="7">
    <source>
        <dbReference type="ARBA" id="ARBA00023175"/>
    </source>
</evidence>
<dbReference type="Pfam" id="PF25369">
    <property type="entry name" value="SH3_VIII-1_N"/>
    <property type="match status" value="1"/>
</dbReference>
<dbReference type="Gene3D" id="6.20.240.20">
    <property type="match status" value="1"/>
</dbReference>
<dbReference type="Gene3D" id="1.20.120.720">
    <property type="entry name" value="Myosin VI head, motor domain, U50 subdomain"/>
    <property type="match status" value="1"/>
</dbReference>
<dbReference type="GO" id="GO:0016020">
    <property type="term" value="C:membrane"/>
    <property type="evidence" value="ECO:0007669"/>
    <property type="project" value="TreeGrafter"/>
</dbReference>
<feature type="domain" description="Myosin N-terminal SH3-like" evidence="14">
    <location>
        <begin position="163"/>
        <end position="212"/>
    </location>
</feature>
<gene>
    <name evidence="15" type="ORF">LITE_LOCUS26030</name>
</gene>
<feature type="binding site" evidence="10">
    <location>
        <begin position="307"/>
        <end position="314"/>
    </location>
    <ligand>
        <name>ATP</name>
        <dbReference type="ChEBI" id="CHEBI:30616"/>
    </ligand>
</feature>
<protein>
    <submittedName>
        <fullName evidence="15">Uncharacterized protein</fullName>
    </submittedName>
</protein>
<dbReference type="FunFam" id="1.10.10.820:FF:000001">
    <property type="entry name" value="Myosin heavy chain"/>
    <property type="match status" value="1"/>
</dbReference>
<accession>A0AAV0LY92</accession>
<dbReference type="InterPro" id="IPR057535">
    <property type="entry name" value="MYO1-3_N_SH3"/>
</dbReference>
<evidence type="ECO:0000256" key="10">
    <source>
        <dbReference type="PROSITE-ProRule" id="PRU00782"/>
    </source>
</evidence>
<dbReference type="SMART" id="SM00015">
    <property type="entry name" value="IQ"/>
    <property type="match status" value="3"/>
</dbReference>
<dbReference type="PROSITE" id="PS51844">
    <property type="entry name" value="SH3_LIKE"/>
    <property type="match status" value="1"/>
</dbReference>
<dbReference type="PROSITE" id="PS50096">
    <property type="entry name" value="IQ"/>
    <property type="match status" value="3"/>
</dbReference>
<evidence type="ECO:0000256" key="5">
    <source>
        <dbReference type="ARBA" id="ARBA00023054"/>
    </source>
</evidence>
<evidence type="ECO:0000256" key="3">
    <source>
        <dbReference type="ARBA" id="ARBA00022840"/>
    </source>
</evidence>
<dbReference type="PRINTS" id="PR00193">
    <property type="entry name" value="MYOSINHEAVY"/>
</dbReference>
<dbReference type="GO" id="GO:0051015">
    <property type="term" value="F:actin filament binding"/>
    <property type="evidence" value="ECO:0007669"/>
    <property type="project" value="TreeGrafter"/>
</dbReference>
<dbReference type="PANTHER" id="PTHR13140">
    <property type="entry name" value="MYOSIN"/>
    <property type="match status" value="1"/>
</dbReference>
<keyword evidence="7 10" id="KW-0505">Motor protein</keyword>
<evidence type="ECO:0000313" key="15">
    <source>
        <dbReference type="EMBL" id="CAI0439090.1"/>
    </source>
</evidence>
<sequence>MMLSASSPPVTRSSLEEMLESLRQRDEALERAKDLPPALPARPTSRARLPSARLSLPTDFKVGANGQLAGKVESILESKIESVVLGSKLLVSVDDNKVEEPKRKELESRMGSFGSRKMRKVMDSADSNPYVKEMNQQRRGSSVSSIPIINEVELEDNIGYFIRKKLSVWCQLSTGLWASGKIQSTSGDETSVTLANGNVVNVPPGQLLPANPEILDGVDDLMQLSYLNEPSVLHNLKYRYTEDMIYSKAGPVLISVNPFKDVPLYGDNAMAAYKQKDMDWPHVYALVDAAYEEMMRDGKNQSIIISGESGAGKTETAKYAMKYLAALGGGAGGMELEMLQTNCVLEAFGNAKTLRNKNSSRFGKLIEIHFTSLGKISGAKIQTSFFFEQSRVVQVGDGERSYHIFYQLCSGASSLLREKLNLKAASEYKYLNQSECFEIDGVDDALKFQKLQEAFDMLRICKEDQSQVFEILAAILWLGNIKFQTIDNENHVEVLADEALANASKLMKCTAQGLMVALSTHKIRAGSDNISKIKTLQQASSVQNAIDARDALAKFMYGNLFDWLMEQINKLLDGNQNSWGSINILDIYGFESFKKNSFEQFCINYANERLQQHFNRHLLKLEQEEYAEDGIDWAKVDFEDNQECLDLFEKKPIGLLSLLDEESNFPNATDLTLANKLNKHLNINPFFKGQRGRAFGVRHYAGEVVYDTNGFMEKNRDPLHSDFIQLLSSSNCKLLQSFASRKPDQTLKSLRNSVSQLSGLESSTQSVGTKFKAQLFKLMHHLENTTPHFIRCLKPNRKQLPGVYEEDLVLQQLLCCGIMEVMRIARAGYPSRKTHQDFAGRYALLLPERSEHLDPLSISVAILKQLNVLPEMYQVGCTKVYLRTAQIARLEEQRTKALQGIITVQNCFRGSKTRRHFHELIDGATTLQSFVRGENVRRKFDSMSKTYDVNTLPVVNEQLAAIICLQSAIRGWLTRKQLNDKYKLRQSSQDNTDSRRKPGRKISEVKVMPQEQIEELQITLLAELQKRVAKAEQNLVQKDEENAALREQVEEFGKKWSEYESKMKTMEETWQMQMTSLQASLAAARKSLAADNLTLHQQSPHHYYDSEDYPSIGSQTPGGSTPRKIPNSMPDLRMAKEQPINGGRTNPVTTLLMEFEQQTQNFESNCKAIVEVGSGNSSGSILNPEEALRRLRNQFEIWKKNYKAKLREAKTRLQKLSHGENHRGRRGWWGKIGAKMLT</sequence>
<dbReference type="FunFam" id="1.20.58.530:FF:000013">
    <property type="entry name" value="Unconventional myosin-XIX"/>
    <property type="match status" value="1"/>
</dbReference>
<dbReference type="InterPro" id="IPR001609">
    <property type="entry name" value="Myosin_head_motor_dom-like"/>
</dbReference>
<dbReference type="Pfam" id="PF00612">
    <property type="entry name" value="IQ"/>
    <property type="match status" value="2"/>
</dbReference>